<feature type="compositionally biased region" description="Pro residues" evidence="6">
    <location>
        <begin position="1068"/>
        <end position="1077"/>
    </location>
</feature>
<feature type="region of interest" description="Disordered" evidence="6">
    <location>
        <begin position="1332"/>
        <end position="1439"/>
    </location>
</feature>
<evidence type="ECO:0008006" key="11">
    <source>
        <dbReference type="Google" id="ProtNLM"/>
    </source>
</evidence>
<feature type="compositionally biased region" description="Basic and acidic residues" evidence="6">
    <location>
        <begin position="1340"/>
        <end position="1367"/>
    </location>
</feature>
<evidence type="ECO:0000256" key="2">
    <source>
        <dbReference type="ARBA" id="ARBA00022553"/>
    </source>
</evidence>
<dbReference type="Proteomes" id="UP001304895">
    <property type="component" value="Unassembled WGS sequence"/>
</dbReference>
<feature type="region of interest" description="Disordered" evidence="6">
    <location>
        <begin position="1298"/>
        <end position="1318"/>
    </location>
</feature>
<keyword evidence="5" id="KW-0539">Nucleus</keyword>
<protein>
    <recommendedName>
        <fullName evidence="11">TFIIIC transcription initiation factor complex subunits Tfc3</fullName>
    </recommendedName>
</protein>
<evidence type="ECO:0000256" key="1">
    <source>
        <dbReference type="ARBA" id="ARBA00004123"/>
    </source>
</evidence>
<dbReference type="GO" id="GO:0006384">
    <property type="term" value="P:transcription initiation at RNA polymerase III promoter"/>
    <property type="evidence" value="ECO:0007669"/>
    <property type="project" value="InterPro"/>
</dbReference>
<reference evidence="9" key="2">
    <citation type="submission" date="2023-05" db="EMBL/GenBank/DDBJ databases">
        <authorList>
            <consortium name="Lawrence Berkeley National Laboratory"/>
            <person name="Steindorff A."/>
            <person name="Hensen N."/>
            <person name="Bonometti L."/>
            <person name="Westerberg I."/>
            <person name="Brannstrom I.O."/>
            <person name="Guillou S."/>
            <person name="Cros-Aarteil S."/>
            <person name="Calhoun S."/>
            <person name="Haridas S."/>
            <person name="Kuo A."/>
            <person name="Mondo S."/>
            <person name="Pangilinan J."/>
            <person name="Riley R."/>
            <person name="Labutti K."/>
            <person name="Andreopoulos B."/>
            <person name="Lipzen A."/>
            <person name="Chen C."/>
            <person name="Yanf M."/>
            <person name="Daum C."/>
            <person name="Ng V."/>
            <person name="Clum A."/>
            <person name="Ohm R."/>
            <person name="Martin F."/>
            <person name="Silar P."/>
            <person name="Natvig D."/>
            <person name="Lalanne C."/>
            <person name="Gautier V."/>
            <person name="Ament-Velasquez S.L."/>
            <person name="Kruys A."/>
            <person name="Hutchinson M.I."/>
            <person name="Powell A.J."/>
            <person name="Barry K."/>
            <person name="Miller A.N."/>
            <person name="Grigoriev I.V."/>
            <person name="Debuchy R."/>
            <person name="Gladieux P."/>
            <person name="Thoren M.H."/>
            <person name="Johannesson H."/>
        </authorList>
    </citation>
    <scope>NUCLEOTIDE SEQUENCE</scope>
    <source>
        <strain evidence="9">CBS 123565</strain>
    </source>
</reference>
<feature type="compositionally biased region" description="Basic and acidic residues" evidence="6">
    <location>
        <begin position="1298"/>
        <end position="1307"/>
    </location>
</feature>
<comment type="caution">
    <text evidence="9">The sequence shown here is derived from an EMBL/GenBank/DDBJ whole genome shotgun (WGS) entry which is preliminary data.</text>
</comment>
<feature type="compositionally biased region" description="Basic and acidic residues" evidence="6">
    <location>
        <begin position="2294"/>
        <end position="2305"/>
    </location>
</feature>
<dbReference type="GO" id="GO:0003677">
    <property type="term" value="F:DNA binding"/>
    <property type="evidence" value="ECO:0007669"/>
    <property type="project" value="UniProtKB-KW"/>
</dbReference>
<evidence type="ECO:0000313" key="10">
    <source>
        <dbReference type="Proteomes" id="UP001304895"/>
    </source>
</evidence>
<evidence type="ECO:0000259" key="7">
    <source>
        <dbReference type="Pfam" id="PF04182"/>
    </source>
</evidence>
<dbReference type="Pfam" id="PF04182">
    <property type="entry name" value="B-block_TFIIIC"/>
    <property type="match status" value="1"/>
</dbReference>
<dbReference type="InterPro" id="IPR046488">
    <property type="entry name" value="Sfc3/Tfc3_C"/>
</dbReference>
<feature type="region of interest" description="Disordered" evidence="6">
    <location>
        <begin position="950"/>
        <end position="1036"/>
    </location>
</feature>
<dbReference type="InterPro" id="IPR007309">
    <property type="entry name" value="TFIIIC_Bblock-bd"/>
</dbReference>
<dbReference type="PANTHER" id="PTHR15180:SF1">
    <property type="entry name" value="GENERAL TRANSCRIPTION FACTOR 3C POLYPEPTIDE 1"/>
    <property type="match status" value="1"/>
</dbReference>
<keyword evidence="3" id="KW-0238">DNA-binding</keyword>
<feature type="region of interest" description="Disordered" evidence="6">
    <location>
        <begin position="2282"/>
        <end position="2305"/>
    </location>
</feature>
<feature type="region of interest" description="Disordered" evidence="6">
    <location>
        <begin position="866"/>
        <end position="934"/>
    </location>
</feature>
<feature type="compositionally biased region" description="Basic residues" evidence="6">
    <location>
        <begin position="136"/>
        <end position="147"/>
    </location>
</feature>
<feature type="compositionally biased region" description="Basic residues" evidence="6">
    <location>
        <begin position="817"/>
        <end position="831"/>
    </location>
</feature>
<feature type="compositionally biased region" description="Acidic residues" evidence="6">
    <location>
        <begin position="1539"/>
        <end position="1548"/>
    </location>
</feature>
<dbReference type="EMBL" id="MU853402">
    <property type="protein sequence ID" value="KAK4137924.1"/>
    <property type="molecule type" value="Genomic_DNA"/>
</dbReference>
<organism evidence="9 10">
    <name type="scientific">Trichocladium antarcticum</name>
    <dbReference type="NCBI Taxonomy" id="1450529"/>
    <lineage>
        <taxon>Eukaryota</taxon>
        <taxon>Fungi</taxon>
        <taxon>Dikarya</taxon>
        <taxon>Ascomycota</taxon>
        <taxon>Pezizomycotina</taxon>
        <taxon>Sordariomycetes</taxon>
        <taxon>Sordariomycetidae</taxon>
        <taxon>Sordariales</taxon>
        <taxon>Chaetomiaceae</taxon>
        <taxon>Trichocladium</taxon>
    </lineage>
</organism>
<feature type="region of interest" description="Disordered" evidence="6">
    <location>
        <begin position="542"/>
        <end position="636"/>
    </location>
</feature>
<name>A0AAN6US23_9PEZI</name>
<keyword evidence="10" id="KW-1185">Reference proteome</keyword>
<feature type="compositionally biased region" description="Low complexity" evidence="6">
    <location>
        <begin position="1058"/>
        <end position="1067"/>
    </location>
</feature>
<feature type="domain" description="B-block binding subunit of TFIIIC" evidence="7">
    <location>
        <begin position="170"/>
        <end position="237"/>
    </location>
</feature>
<comment type="subcellular location">
    <subcellularLocation>
        <location evidence="1">Nucleus</location>
    </subcellularLocation>
</comment>
<accession>A0AAN6US23</accession>
<dbReference type="InterPro" id="IPR044210">
    <property type="entry name" value="Tfc3-like"/>
</dbReference>
<feature type="region of interest" description="Disordered" evidence="6">
    <location>
        <begin position="110"/>
        <end position="147"/>
    </location>
</feature>
<evidence type="ECO:0000256" key="3">
    <source>
        <dbReference type="ARBA" id="ARBA00023125"/>
    </source>
</evidence>
<evidence type="ECO:0000313" key="9">
    <source>
        <dbReference type="EMBL" id="KAK4137924.1"/>
    </source>
</evidence>
<feature type="region of interest" description="Disordered" evidence="6">
    <location>
        <begin position="1539"/>
        <end position="1568"/>
    </location>
</feature>
<feature type="domain" description="Transcription factor tau subunit sfc3/Tfc3 C-terminal" evidence="8">
    <location>
        <begin position="1806"/>
        <end position="2224"/>
    </location>
</feature>
<proteinExistence type="predicted"/>
<dbReference type="GO" id="GO:0000127">
    <property type="term" value="C:transcription factor TFIIIC complex"/>
    <property type="evidence" value="ECO:0007669"/>
    <property type="project" value="InterPro"/>
</dbReference>
<feature type="compositionally biased region" description="Polar residues" evidence="6">
    <location>
        <begin position="1417"/>
        <end position="1428"/>
    </location>
</feature>
<reference evidence="9" key="1">
    <citation type="journal article" date="2023" name="Mol. Phylogenet. Evol.">
        <title>Genome-scale phylogeny and comparative genomics of the fungal order Sordariales.</title>
        <authorList>
            <person name="Hensen N."/>
            <person name="Bonometti L."/>
            <person name="Westerberg I."/>
            <person name="Brannstrom I.O."/>
            <person name="Guillou S."/>
            <person name="Cros-Aarteil S."/>
            <person name="Calhoun S."/>
            <person name="Haridas S."/>
            <person name="Kuo A."/>
            <person name="Mondo S."/>
            <person name="Pangilinan J."/>
            <person name="Riley R."/>
            <person name="LaButti K."/>
            <person name="Andreopoulos B."/>
            <person name="Lipzen A."/>
            <person name="Chen C."/>
            <person name="Yan M."/>
            <person name="Daum C."/>
            <person name="Ng V."/>
            <person name="Clum A."/>
            <person name="Steindorff A."/>
            <person name="Ohm R.A."/>
            <person name="Martin F."/>
            <person name="Silar P."/>
            <person name="Natvig D.O."/>
            <person name="Lalanne C."/>
            <person name="Gautier V."/>
            <person name="Ament-Velasquez S.L."/>
            <person name="Kruys A."/>
            <person name="Hutchinson M.I."/>
            <person name="Powell A.J."/>
            <person name="Barry K."/>
            <person name="Miller A.N."/>
            <person name="Grigoriev I.V."/>
            <person name="Debuchy R."/>
            <person name="Gladieux P."/>
            <person name="Hiltunen Thoren M."/>
            <person name="Johannesson H."/>
        </authorList>
    </citation>
    <scope>NUCLEOTIDE SEQUENCE</scope>
    <source>
        <strain evidence="9">CBS 123565</strain>
    </source>
</reference>
<evidence type="ECO:0000256" key="5">
    <source>
        <dbReference type="ARBA" id="ARBA00023242"/>
    </source>
</evidence>
<keyword evidence="4" id="KW-0804">Transcription</keyword>
<feature type="compositionally biased region" description="Polar residues" evidence="6">
    <location>
        <begin position="1110"/>
        <end position="1126"/>
    </location>
</feature>
<feature type="compositionally biased region" description="Acidic residues" evidence="6">
    <location>
        <begin position="1557"/>
        <end position="1566"/>
    </location>
</feature>
<feature type="region of interest" description="Disordered" evidence="6">
    <location>
        <begin position="1106"/>
        <end position="1160"/>
    </location>
</feature>
<evidence type="ECO:0000256" key="4">
    <source>
        <dbReference type="ARBA" id="ARBA00023163"/>
    </source>
</evidence>
<feature type="region of interest" description="Disordered" evidence="6">
    <location>
        <begin position="1048"/>
        <end position="1082"/>
    </location>
</feature>
<gene>
    <name evidence="9" type="ORF">BT67DRAFT_460396</name>
</gene>
<feature type="region of interest" description="Disordered" evidence="6">
    <location>
        <begin position="651"/>
        <end position="676"/>
    </location>
</feature>
<feature type="compositionally biased region" description="Basic and acidic residues" evidence="6">
    <location>
        <begin position="591"/>
        <end position="600"/>
    </location>
</feature>
<dbReference type="Pfam" id="PF20222">
    <property type="entry name" value="DUF6581"/>
    <property type="match status" value="1"/>
</dbReference>
<dbReference type="GO" id="GO:0005634">
    <property type="term" value="C:nucleus"/>
    <property type="evidence" value="ECO:0007669"/>
    <property type="project" value="UniProtKB-SubCell"/>
</dbReference>
<keyword evidence="2" id="KW-0597">Phosphoprotein</keyword>
<sequence>MSGVGLEVLLEDLIPEIAYAGEQGVSISELLKIVRQYHLGLGGKDAGTQGDAATRLQGIAVDTDLENSLSDAEMASARWAWDWLRSRPQILINGNKRWNRLELSEALALPKAGSAGTPNPPASGDTNEPSREKGQKPKKTLTTRPRIHPSQDLVWQTLTRHGVDYKRVPALEWACLQGIASARAEGILQSDLRRLVNQDKRSLPKRTDSLARKGYVVKKTVVVQKMKTSRLWLIDFAPPDVETETCGLDLSPETLSRDLEPVQWHQRWTGSDIDMDALGRTAVGVVKAFNVMRYADLRSKMGVVGKRWQMKTLAKNCQRLVDMGVLKYTAASFSGSRKVFKDCLKFMREPSPEEWEKFLATGKKTSQYSDPTRHREPKPNALALYGKKDSDDRSKMKRIFSGWAPEKPLAQTVFEVIRSAGPEGASNPQVSVATVGYQHRRYLASYLTKVAETQQPQHLKQFQVISRLVRTGKTSAYMFSAPGLEKTAEDGMAEERTPVLGSVNAGGIDPYGFGPARPKAHAATDLSLSDLSRLARKSKPFSKRKILPAIQREKTADAEPAPETPTERGIETADLEGGSSELGLNRPTKRSLLEETRDGPEGVDNATAEVQMPPKKRARVYIGAPGSLDPESKRRNVPGDTLVVTFELKEHGAQKQDPLPPTTFTPVNKDSRVPSAPVSKVEDRVLTVRYNGIAGKLQISRSECALTFLRTGRGLKKPLVIPIDEHLNEPAIRDVPGGDDKSLVFGTAAHDEAQAWTYVFIFDDDLQSLDIATSIQQEVINMKSPADAAPSPTPLEPPVSEAITAEVAPVRSGPTRGRGRGRGSSRGRGRKGQPLGPGVKPYVCSTCGGSWKNDLGLKYHLEKAQVPCNPNFDPATVLSRKRRRPSPAPPASNANSEDEGTAGRSRRAKSARKPDKNSSRPRLTVRNALRSTQDELHGFRGLDFKGIGTVEEEPDRAMERAKLASRTAVPHPALPTTDHIGPETPALAGNAPLPPAQPNDMETRLSLDDGRPSVPNGARSYPGPVRSIEDDANQTLPVVKGARATVTYPGHEQPEPLQPSLPTAPTTPSVPPTYDDPPPTEHTFEYHPLLRTPFKMPDLRPTEFRAAGQSEASQNVYPEPPSQSFNRGGAQDSRSKPGEAAWSSNDGSITKPFVPSSNYGRMATDAKRRTAQGFDIINHLLDNNCGVFPGDKALFYALTKVFLKEFRNQMPPTWKNCQSAVKALESRKLATLHTHMLRTERGRLQTCTLLIRTGVDPNGMIPNIMKQKMRETYPGIYIPATFSPTQQELALLQELDKKPVNPEKDSRPNANGQKFRSRRKYDEIEVFNAPYYTQSAPPVEPKKDPLWMRDSEGLHEDDSGDRKRSAVDEPAPSPYGKRARTGYQGSPAGPRSSGLADPYDDIAVDPELMNFDAEPVSPSQGRTEQADASPQKDGYARRRKYRLFDGSVSSEREPPSLVEAIKAYSLLPARVGGRGRRRSSSTFEVMGKLPPELGRLRNPGLGSLPRSFSTHAAGTGIQPPSAEVQFLDPNTVLWDGTEELEGDEDEVGSPESAADVLDGDGVEESEPTIKEPVTRPLKFRFVFSSVLKDSSEGTWPTLRCGFFEHYDSSFTLNGWMPSRKRLLAENLPLSVEEMAGKQKAEKIRPRDWVDKDYARFCSLANQCAAWEQSPNGLAVMLGGAVASPYIHINVSPPASKANSREASLKWSDGSQFDLETLPYEDLEDDDYGDVMFVDYVPARPTSKGTDQALKKRRMQKPTGPQQARRAQGRPPKLKLQATKNMREHTAYPKSADDFIRVPGDEHEELDWSSENVRLAAFIVVTTLLGGVDRVVDWGLMLRLMPDQTISQLRHYWCALKKDRLSTIVSLTEKFRTAFLRAYESDEIPPIDFRDVLAYDWKYLIKWTIELDGTERRALPASRKALEENFTLSRFQHGNREWREAYFHPQRSVFNRFQDATSEALAYSVDDIRDPRPSTDMIVSMSWTRSLCVTPVEAYSAEAVLHRRNALFATRSKTEITELMSKGVDQLQRQGVISKSSSKWSNGRRWRFNTRVLDSLEKAAQQDKFANAVRFKRELDAAFRAGETTKRVTYVTNDGMIMALLNLQACGRVRVETTGQPTVPMGHEPGNYETRKYTKKYMHFRLDIVPTASYLYDDGDGDGDGGAHELADLRARLRAAVPPTRGPGGAVPVWCDVFGKVDPDRWLKYLSAVLVTLASRGSMGAEELVKTLKPVIMVFEAELVMEWATGLGLLKQQLGSIAAAVAEWWWVAVGEQREGLGVALKGGRRALPSGRRPGKGGDGKGEGEGG</sequence>
<feature type="region of interest" description="Disordered" evidence="6">
    <location>
        <begin position="1739"/>
        <end position="1771"/>
    </location>
</feature>
<dbReference type="GO" id="GO:0042791">
    <property type="term" value="P:5S class rRNA transcription by RNA polymerase III"/>
    <property type="evidence" value="ECO:0007669"/>
    <property type="project" value="TreeGrafter"/>
</dbReference>
<evidence type="ECO:0000256" key="6">
    <source>
        <dbReference type="SAM" id="MobiDB-lite"/>
    </source>
</evidence>
<evidence type="ECO:0000259" key="8">
    <source>
        <dbReference type="Pfam" id="PF20222"/>
    </source>
</evidence>
<dbReference type="PANTHER" id="PTHR15180">
    <property type="entry name" value="GENERAL TRANSCRIPTION FACTOR 3C POLYPEPTIDE 1"/>
    <property type="match status" value="1"/>
</dbReference>
<feature type="compositionally biased region" description="Basic and acidic residues" evidence="6">
    <location>
        <begin position="1001"/>
        <end position="1011"/>
    </location>
</feature>
<feature type="region of interest" description="Disordered" evidence="6">
    <location>
        <begin position="803"/>
        <end position="839"/>
    </location>
</feature>